<comment type="caution">
    <text evidence="2">The sequence shown here is derived from an EMBL/GenBank/DDBJ whole genome shotgun (WGS) entry which is preliminary data.</text>
</comment>
<dbReference type="AlphaFoldDB" id="V4QTG1"/>
<organism evidence="2 3">
    <name type="scientific">Lutibaculum baratangense AMV1</name>
    <dbReference type="NCBI Taxonomy" id="631454"/>
    <lineage>
        <taxon>Bacteria</taxon>
        <taxon>Pseudomonadati</taxon>
        <taxon>Pseudomonadota</taxon>
        <taxon>Alphaproteobacteria</taxon>
        <taxon>Hyphomicrobiales</taxon>
        <taxon>Tepidamorphaceae</taxon>
        <taxon>Lutibaculum</taxon>
    </lineage>
</organism>
<gene>
    <name evidence="2" type="ORF">N177_3110</name>
</gene>
<protein>
    <submittedName>
        <fullName evidence="2">Uncharacterized protein</fullName>
    </submittedName>
</protein>
<accession>V4QTG1</accession>
<dbReference type="Proteomes" id="UP000017819">
    <property type="component" value="Unassembled WGS sequence"/>
</dbReference>
<keyword evidence="3" id="KW-1185">Reference proteome</keyword>
<reference evidence="2 3" key="1">
    <citation type="journal article" date="2014" name="Genome Announc.">
        <title>Draft Genome Sequence of Lutibaculum baratangense Strain AMV1T, Isolated from a Mud Volcano in Andamans, India.</title>
        <authorList>
            <person name="Singh A."/>
            <person name="Sreenivas A."/>
            <person name="Sathyanarayana Reddy G."/>
            <person name="Pinnaka A.K."/>
            <person name="Shivaji S."/>
        </authorList>
    </citation>
    <scope>NUCLEOTIDE SEQUENCE [LARGE SCALE GENOMIC DNA]</scope>
    <source>
        <strain evidence="2 3">AMV1</strain>
    </source>
</reference>
<name>V4QTG1_9HYPH</name>
<dbReference type="STRING" id="631454.N177_3110"/>
<evidence type="ECO:0000256" key="1">
    <source>
        <dbReference type="SAM" id="MobiDB-lite"/>
    </source>
</evidence>
<feature type="region of interest" description="Disordered" evidence="1">
    <location>
        <begin position="1"/>
        <end position="20"/>
    </location>
</feature>
<sequence>MLPPNRRVVARHAERSAARSEVAAMGNSRLISARSGLLRRQMA</sequence>
<proteinExistence type="predicted"/>
<evidence type="ECO:0000313" key="2">
    <source>
        <dbReference type="EMBL" id="ESR23042.1"/>
    </source>
</evidence>
<dbReference type="EMBL" id="AWXZ01000039">
    <property type="protein sequence ID" value="ESR23042.1"/>
    <property type="molecule type" value="Genomic_DNA"/>
</dbReference>
<evidence type="ECO:0000313" key="3">
    <source>
        <dbReference type="Proteomes" id="UP000017819"/>
    </source>
</evidence>